<protein>
    <submittedName>
        <fullName evidence="1">Uncharacterized protein</fullName>
    </submittedName>
</protein>
<evidence type="ECO:0000313" key="1">
    <source>
        <dbReference type="EMBL" id="KAH7269267.1"/>
    </source>
</evidence>
<name>A0A9P9KVF2_FUSRE</name>
<dbReference type="EMBL" id="JAGMUX010000001">
    <property type="protein sequence ID" value="KAH7269267.1"/>
    <property type="molecule type" value="Genomic_DNA"/>
</dbReference>
<sequence>MALHKLFMGFMRCSYDIDTVLWRGVVVNIIDQDPEPSSSHLCHLTNQIITLVNMSRPLNRHMSCHRQPSGKNDLLCPSWVYSPTSNIHITRDYAWVEDDYMAFSSIIYHGSDEPWENAQEFLTWWRRRC</sequence>
<dbReference type="OrthoDB" id="5056343at2759"/>
<organism evidence="1 2">
    <name type="scientific">Fusarium redolens</name>
    <dbReference type="NCBI Taxonomy" id="48865"/>
    <lineage>
        <taxon>Eukaryota</taxon>
        <taxon>Fungi</taxon>
        <taxon>Dikarya</taxon>
        <taxon>Ascomycota</taxon>
        <taxon>Pezizomycotina</taxon>
        <taxon>Sordariomycetes</taxon>
        <taxon>Hypocreomycetidae</taxon>
        <taxon>Hypocreales</taxon>
        <taxon>Nectriaceae</taxon>
        <taxon>Fusarium</taxon>
        <taxon>Fusarium redolens species complex</taxon>
    </lineage>
</organism>
<gene>
    <name evidence="1" type="ORF">BKA55DRAFT_4027</name>
</gene>
<accession>A0A9P9KVF2</accession>
<dbReference type="GeneID" id="70216001"/>
<dbReference type="RefSeq" id="XP_046056035.1">
    <property type="nucleotide sequence ID" value="XM_046186047.1"/>
</dbReference>
<evidence type="ECO:0000313" key="2">
    <source>
        <dbReference type="Proteomes" id="UP000720189"/>
    </source>
</evidence>
<proteinExistence type="predicted"/>
<comment type="caution">
    <text evidence="1">The sequence shown here is derived from an EMBL/GenBank/DDBJ whole genome shotgun (WGS) entry which is preliminary data.</text>
</comment>
<keyword evidence="2" id="KW-1185">Reference proteome</keyword>
<dbReference type="AlphaFoldDB" id="A0A9P9KVF2"/>
<reference evidence="1" key="1">
    <citation type="journal article" date="2021" name="Nat. Commun.">
        <title>Genetic determinants of endophytism in the Arabidopsis root mycobiome.</title>
        <authorList>
            <person name="Mesny F."/>
            <person name="Miyauchi S."/>
            <person name="Thiergart T."/>
            <person name="Pickel B."/>
            <person name="Atanasova L."/>
            <person name="Karlsson M."/>
            <person name="Huettel B."/>
            <person name="Barry K.W."/>
            <person name="Haridas S."/>
            <person name="Chen C."/>
            <person name="Bauer D."/>
            <person name="Andreopoulos W."/>
            <person name="Pangilinan J."/>
            <person name="LaButti K."/>
            <person name="Riley R."/>
            <person name="Lipzen A."/>
            <person name="Clum A."/>
            <person name="Drula E."/>
            <person name="Henrissat B."/>
            <person name="Kohler A."/>
            <person name="Grigoriev I.V."/>
            <person name="Martin F.M."/>
            <person name="Hacquard S."/>
        </authorList>
    </citation>
    <scope>NUCLEOTIDE SEQUENCE</scope>
    <source>
        <strain evidence="1">MPI-CAGE-AT-0023</strain>
    </source>
</reference>
<dbReference type="Proteomes" id="UP000720189">
    <property type="component" value="Unassembled WGS sequence"/>
</dbReference>